<gene>
    <name evidence="1" type="ORF">Van01_16640</name>
</gene>
<proteinExistence type="predicted"/>
<evidence type="ECO:0008006" key="3">
    <source>
        <dbReference type="Google" id="ProtNLM"/>
    </source>
</evidence>
<dbReference type="EMBL" id="BOOZ01000007">
    <property type="protein sequence ID" value="GIJ08450.1"/>
    <property type="molecule type" value="Genomic_DNA"/>
</dbReference>
<sequence>MNMTERISSALLPAEPSGIAVAESREFVWGYAIRRERPNGDRDLFGFTPDRDGAKRAVAREERYWCRAPVRPVAVHVVPTNATGMNRHPVDGCRAGACPISLERGVAW</sequence>
<reference evidence="1 2" key="1">
    <citation type="submission" date="2021-01" db="EMBL/GenBank/DDBJ databases">
        <title>Whole genome shotgun sequence of Verrucosispora andamanensis NBRC 109075.</title>
        <authorList>
            <person name="Komaki H."/>
            <person name="Tamura T."/>
        </authorList>
    </citation>
    <scope>NUCLEOTIDE SEQUENCE [LARGE SCALE GENOMIC DNA]</scope>
    <source>
        <strain evidence="1 2">NBRC 109075</strain>
    </source>
</reference>
<accession>A0ABQ4HS41</accession>
<organism evidence="1 2">
    <name type="scientific">Micromonospora andamanensis</name>
    <dbReference type="NCBI Taxonomy" id="1287068"/>
    <lineage>
        <taxon>Bacteria</taxon>
        <taxon>Bacillati</taxon>
        <taxon>Actinomycetota</taxon>
        <taxon>Actinomycetes</taxon>
        <taxon>Micromonosporales</taxon>
        <taxon>Micromonosporaceae</taxon>
        <taxon>Micromonospora</taxon>
    </lineage>
</organism>
<evidence type="ECO:0000313" key="2">
    <source>
        <dbReference type="Proteomes" id="UP000647017"/>
    </source>
</evidence>
<keyword evidence="2" id="KW-1185">Reference proteome</keyword>
<protein>
    <recommendedName>
        <fullName evidence="3">Nucleotidyltransferase</fullName>
    </recommendedName>
</protein>
<name>A0ABQ4HS41_9ACTN</name>
<comment type="caution">
    <text evidence="1">The sequence shown here is derived from an EMBL/GenBank/DDBJ whole genome shotgun (WGS) entry which is preliminary data.</text>
</comment>
<dbReference type="Proteomes" id="UP000647017">
    <property type="component" value="Unassembled WGS sequence"/>
</dbReference>
<evidence type="ECO:0000313" key="1">
    <source>
        <dbReference type="EMBL" id="GIJ08450.1"/>
    </source>
</evidence>